<reference evidence="3" key="1">
    <citation type="submission" date="2012-03" db="EMBL/GenBank/DDBJ databases">
        <title>Complete sequence of plasmid 1 of Deinococcus peraridilitoris DSM 19664.</title>
        <authorList>
            <person name="Lucas S."/>
            <person name="Copeland A."/>
            <person name="Lapidus A."/>
            <person name="Glavina del Rio T."/>
            <person name="Dalin E."/>
            <person name="Tice H."/>
            <person name="Bruce D."/>
            <person name="Goodwin L."/>
            <person name="Pitluck S."/>
            <person name="Peters L."/>
            <person name="Mikhailova N."/>
            <person name="Lu M."/>
            <person name="Kyrpides N."/>
            <person name="Mavromatis K."/>
            <person name="Ivanova N."/>
            <person name="Brettin T."/>
            <person name="Detter J.C."/>
            <person name="Han C."/>
            <person name="Larimer F."/>
            <person name="Land M."/>
            <person name="Hauser L."/>
            <person name="Markowitz V."/>
            <person name="Cheng J.-F."/>
            <person name="Hugenholtz P."/>
            <person name="Woyke T."/>
            <person name="Wu D."/>
            <person name="Pukall R."/>
            <person name="Steenblock K."/>
            <person name="Brambilla E."/>
            <person name="Klenk H.-P."/>
            <person name="Eisen J.A."/>
        </authorList>
    </citation>
    <scope>NUCLEOTIDE SEQUENCE [LARGE SCALE GENOMIC DNA]</scope>
    <source>
        <strain evidence="3">DSM 19664 / LMG 22246 / CIP 109416 / KR-200</strain>
        <plasmid evidence="3">Plasmid pDEIPE01</plasmid>
    </source>
</reference>
<protein>
    <submittedName>
        <fullName evidence="2">Uncharacterized protein</fullName>
    </submittedName>
</protein>
<evidence type="ECO:0000313" key="2">
    <source>
        <dbReference type="EMBL" id="AFZ69722.1"/>
    </source>
</evidence>
<dbReference type="Proteomes" id="UP000010467">
    <property type="component" value="Plasmid pDEIPE01"/>
</dbReference>
<dbReference type="EMBL" id="CP003383">
    <property type="protein sequence ID" value="AFZ69722.1"/>
    <property type="molecule type" value="Genomic_DNA"/>
</dbReference>
<feature type="transmembrane region" description="Helical" evidence="1">
    <location>
        <begin position="15"/>
        <end position="35"/>
    </location>
</feature>
<keyword evidence="3" id="KW-1185">Reference proteome</keyword>
<accession>L0A9B5</accession>
<dbReference type="HOGENOM" id="CLU_2301207_0_0_0"/>
<keyword evidence="2" id="KW-0614">Plasmid</keyword>
<keyword evidence="1" id="KW-0812">Transmembrane</keyword>
<dbReference type="AlphaFoldDB" id="L0A9B5"/>
<keyword evidence="1" id="KW-0472">Membrane</keyword>
<proteinExistence type="predicted"/>
<keyword evidence="1" id="KW-1133">Transmembrane helix</keyword>
<dbReference type="PATRIC" id="fig|937777.3.peg.4418"/>
<gene>
    <name evidence="2" type="ordered locus">Deipe_4385</name>
</gene>
<evidence type="ECO:0000313" key="3">
    <source>
        <dbReference type="Proteomes" id="UP000010467"/>
    </source>
</evidence>
<dbReference type="KEGG" id="dpd:Deipe_4385"/>
<organism evidence="2 3">
    <name type="scientific">Deinococcus peraridilitoris (strain DSM 19664 / LMG 22246 / CIP 109416 / KR-200)</name>
    <dbReference type="NCBI Taxonomy" id="937777"/>
    <lineage>
        <taxon>Bacteria</taxon>
        <taxon>Thermotogati</taxon>
        <taxon>Deinococcota</taxon>
        <taxon>Deinococci</taxon>
        <taxon>Deinococcales</taxon>
        <taxon>Deinococcaceae</taxon>
        <taxon>Deinococcus</taxon>
    </lineage>
</organism>
<evidence type="ECO:0000256" key="1">
    <source>
        <dbReference type="SAM" id="Phobius"/>
    </source>
</evidence>
<name>L0A9B5_DEIPD</name>
<sequence length="100" mass="11717">MSAGELWQFALAHHVPYFIVGMLLIWFWPNLTTWFDKAREARLHRDPEHRQFIPRQGATGVMPAELRAKIEDLNARQEDVARQLAALQRPDERGNRKEQA</sequence>
<dbReference type="RefSeq" id="WP_015231622.1">
    <property type="nucleotide sequence ID" value="NC_019789.1"/>
</dbReference>
<geneLocation type="plasmid" evidence="2 3">
    <name>pDEIPE01</name>
</geneLocation>